<evidence type="ECO:0000256" key="2">
    <source>
        <dbReference type="ARBA" id="ARBA00006035"/>
    </source>
</evidence>
<dbReference type="Gene3D" id="2.40.50.430">
    <property type="match status" value="1"/>
</dbReference>
<dbReference type="Pfam" id="PF04042">
    <property type="entry name" value="DNA_pol_E_B"/>
    <property type="match status" value="1"/>
</dbReference>
<keyword evidence="4" id="KW-0808">Transferase</keyword>
<feature type="domain" description="DNA polymerase delta subunit OB-fold" evidence="11">
    <location>
        <begin position="12"/>
        <end position="142"/>
    </location>
</feature>
<organism evidence="12 13">
    <name type="scientific">Taphrina deformans (strain PYCC 5710 / ATCC 11124 / CBS 356.35 / IMI 108563 / JCM 9778 / NBRC 8474)</name>
    <name type="common">Peach leaf curl fungus</name>
    <name type="synonym">Lalaria deformans</name>
    <dbReference type="NCBI Taxonomy" id="1097556"/>
    <lineage>
        <taxon>Eukaryota</taxon>
        <taxon>Fungi</taxon>
        <taxon>Dikarya</taxon>
        <taxon>Ascomycota</taxon>
        <taxon>Taphrinomycotina</taxon>
        <taxon>Taphrinomycetes</taxon>
        <taxon>Taphrinales</taxon>
        <taxon>Taphrinaceae</taxon>
        <taxon>Taphrina</taxon>
    </lineage>
</organism>
<proteinExistence type="inferred from homology"/>
<dbReference type="InterPro" id="IPR040663">
    <property type="entry name" value="DNA_pol_D_N"/>
</dbReference>
<evidence type="ECO:0000256" key="9">
    <source>
        <dbReference type="ARBA" id="ARBA00049244"/>
    </source>
</evidence>
<sequence length="477" mass="52501">MPSRESIQLVAQYANIYYLRLASLKTALEKSAVEKWSAHASHTSRVLDVVQGDLTWIVGTIYMDMPLKPQVLQDLVADVNLSASVPTKSWRDPRADSIQIEDESGRLSIVGHKLQEHTLCTGIVVAVLGSETTSGEFDVIDILYPGVDISDILKSAEHQELASTDHTESTTTSSQLRFNGGLQPSGHAEDDYVAVISGLNLSGKEHAGLNVDLLVDYLTGDLLTTWACDKRANICTLVILGNSMDAASIVDDDAMSRKLTKNKKYGYDSALYNARPVEVFDDFLDSICKSIDVVLLPGDRDPTNTTLPQQPINKIMLRKSSYYCSSTLSLTTNPAFFTINERTIFGTAGQNIEDLKHYVSGATTTVEATPGNEDDNRNYEPLDLAVETLKWGHFAPTAPDTLWTYPFSDRDPFIIDSCPDIYLIGNQAHYGERLVDIKKDSSKVCRVVMIPEFSSAGEVVLINMRTLASEVIKFGSE</sequence>
<evidence type="ECO:0000256" key="3">
    <source>
        <dbReference type="ARBA" id="ARBA00012417"/>
    </source>
</evidence>
<dbReference type="FunFam" id="2.40.50.430:FF:000002">
    <property type="entry name" value="DNA polymerase delta subunit"/>
    <property type="match status" value="1"/>
</dbReference>
<evidence type="ECO:0000256" key="4">
    <source>
        <dbReference type="ARBA" id="ARBA00022679"/>
    </source>
</evidence>
<dbReference type="Proteomes" id="UP000013776">
    <property type="component" value="Unassembled WGS sequence"/>
</dbReference>
<evidence type="ECO:0000313" key="12">
    <source>
        <dbReference type="EMBL" id="CCG83513.1"/>
    </source>
</evidence>
<keyword evidence="5" id="KW-0548">Nucleotidyltransferase</keyword>
<protein>
    <recommendedName>
        <fullName evidence="3">DNA-directed DNA polymerase</fullName>
        <ecNumber evidence="3">2.7.7.7</ecNumber>
    </recommendedName>
</protein>
<dbReference type="Gene3D" id="3.60.21.50">
    <property type="match status" value="1"/>
</dbReference>
<dbReference type="PANTHER" id="PTHR10416:SF0">
    <property type="entry name" value="DNA POLYMERASE DELTA SUBUNIT 2"/>
    <property type="match status" value="1"/>
</dbReference>
<reference evidence="12 13" key="1">
    <citation type="journal article" date="2013" name="MBio">
        <title>Genome sequencing of the plant pathogen Taphrina deformans, the causal agent of peach leaf curl.</title>
        <authorList>
            <person name="Cisse O.H."/>
            <person name="Almeida J.M.G.C.F."/>
            <person name="Fonseca A."/>
            <person name="Kumar A.A."/>
            <person name="Salojaervi J."/>
            <person name="Overmyer K."/>
            <person name="Hauser P.M."/>
            <person name="Pagni M."/>
        </authorList>
    </citation>
    <scope>NUCLEOTIDE SEQUENCE [LARGE SCALE GENOMIC DNA]</scope>
    <source>
        <strain evidence="13">PYCC 5710 / ATCC 11124 / CBS 356.35 / IMI 108563 / JCM 9778 / NBRC 8474</strain>
    </source>
</reference>
<dbReference type="Pfam" id="PF18018">
    <property type="entry name" value="DNA_pol_D_N"/>
    <property type="match status" value="1"/>
</dbReference>
<comment type="catalytic activity">
    <reaction evidence="9">
        <text>DNA(n) + a 2'-deoxyribonucleoside 5'-triphosphate = DNA(n+1) + diphosphate</text>
        <dbReference type="Rhea" id="RHEA:22508"/>
        <dbReference type="Rhea" id="RHEA-COMP:17339"/>
        <dbReference type="Rhea" id="RHEA-COMP:17340"/>
        <dbReference type="ChEBI" id="CHEBI:33019"/>
        <dbReference type="ChEBI" id="CHEBI:61560"/>
        <dbReference type="ChEBI" id="CHEBI:173112"/>
        <dbReference type="EC" id="2.7.7.7"/>
    </reaction>
</comment>
<dbReference type="eggNOG" id="KOG2732">
    <property type="taxonomic scope" value="Eukaryota"/>
</dbReference>
<dbReference type="VEuPathDB" id="FungiDB:TAPDE_003749"/>
<dbReference type="GO" id="GO:0003677">
    <property type="term" value="F:DNA binding"/>
    <property type="evidence" value="ECO:0007669"/>
    <property type="project" value="InterPro"/>
</dbReference>
<keyword evidence="13" id="KW-1185">Reference proteome</keyword>
<comment type="similarity">
    <text evidence="2">Belongs to the DNA polymerase delta/II small subunit family.</text>
</comment>
<dbReference type="EC" id="2.7.7.7" evidence="3"/>
<evidence type="ECO:0000256" key="6">
    <source>
        <dbReference type="ARBA" id="ARBA00022705"/>
    </source>
</evidence>
<gene>
    <name evidence="12" type="ORF">TAPDE_003749</name>
</gene>
<dbReference type="GO" id="GO:0006281">
    <property type="term" value="P:DNA repair"/>
    <property type="evidence" value="ECO:0007669"/>
    <property type="project" value="UniProtKB-ARBA"/>
</dbReference>
<dbReference type="InterPro" id="IPR024826">
    <property type="entry name" value="DNA_pol_delta/II_ssu"/>
</dbReference>
<dbReference type="AlphaFoldDB" id="R4XD33"/>
<evidence type="ECO:0000256" key="8">
    <source>
        <dbReference type="ARBA" id="ARBA00023242"/>
    </source>
</evidence>
<evidence type="ECO:0000313" key="13">
    <source>
        <dbReference type="Proteomes" id="UP000013776"/>
    </source>
</evidence>
<name>R4XD33_TAPDE</name>
<comment type="subcellular location">
    <subcellularLocation>
        <location evidence="1">Nucleus</location>
    </subcellularLocation>
</comment>
<evidence type="ECO:0000256" key="5">
    <source>
        <dbReference type="ARBA" id="ARBA00022695"/>
    </source>
</evidence>
<keyword evidence="8" id="KW-0539">Nucleus</keyword>
<keyword evidence="7" id="KW-0239">DNA-directed DNA polymerase</keyword>
<keyword evidence="6" id="KW-0235">DNA replication</keyword>
<dbReference type="InterPro" id="IPR007185">
    <property type="entry name" value="DNA_pol_a/d/e_bsu"/>
</dbReference>
<evidence type="ECO:0000259" key="10">
    <source>
        <dbReference type="Pfam" id="PF04042"/>
    </source>
</evidence>
<evidence type="ECO:0000256" key="7">
    <source>
        <dbReference type="ARBA" id="ARBA00022932"/>
    </source>
</evidence>
<dbReference type="OrthoDB" id="3763at2759"/>
<comment type="caution">
    <text evidence="12">The sequence shown here is derived from an EMBL/GenBank/DDBJ whole genome shotgun (WGS) entry which is preliminary data.</text>
</comment>
<evidence type="ECO:0000256" key="1">
    <source>
        <dbReference type="ARBA" id="ARBA00004123"/>
    </source>
</evidence>
<dbReference type="GO" id="GO:0043625">
    <property type="term" value="C:delta DNA polymerase complex"/>
    <property type="evidence" value="ECO:0007669"/>
    <property type="project" value="TreeGrafter"/>
</dbReference>
<dbReference type="EMBL" id="CAHR02000154">
    <property type="protein sequence ID" value="CCG83513.1"/>
    <property type="molecule type" value="Genomic_DNA"/>
</dbReference>
<dbReference type="STRING" id="1097556.R4XD33"/>
<feature type="domain" description="DNA polymerase alpha/delta/epsilon subunit B" evidence="10">
    <location>
        <begin position="193"/>
        <end position="430"/>
    </location>
</feature>
<dbReference type="GO" id="GO:0003887">
    <property type="term" value="F:DNA-directed DNA polymerase activity"/>
    <property type="evidence" value="ECO:0007669"/>
    <property type="project" value="UniProtKB-KW"/>
</dbReference>
<evidence type="ECO:0000259" key="11">
    <source>
        <dbReference type="Pfam" id="PF18018"/>
    </source>
</evidence>
<dbReference type="PANTHER" id="PTHR10416">
    <property type="entry name" value="DNA POLYMERASE DELTA SUBUNIT 2"/>
    <property type="match status" value="1"/>
</dbReference>
<accession>R4XD33</accession>
<dbReference type="GO" id="GO:0006273">
    <property type="term" value="P:lagging strand elongation"/>
    <property type="evidence" value="ECO:0007669"/>
    <property type="project" value="UniProtKB-ARBA"/>
</dbReference>